<organism evidence="1 2">
    <name type="scientific">Paenibacillus solanacearum</name>
    <dbReference type="NCBI Taxonomy" id="2048548"/>
    <lineage>
        <taxon>Bacteria</taxon>
        <taxon>Bacillati</taxon>
        <taxon>Bacillota</taxon>
        <taxon>Bacilli</taxon>
        <taxon>Bacillales</taxon>
        <taxon>Paenibacillaceae</taxon>
        <taxon>Paenibacillus</taxon>
    </lineage>
</organism>
<name>A0A916NYC2_9BACL</name>
<dbReference type="Proteomes" id="UP000693672">
    <property type="component" value="Unassembled WGS sequence"/>
</dbReference>
<reference evidence="1" key="1">
    <citation type="submission" date="2021-06" db="EMBL/GenBank/DDBJ databases">
        <authorList>
            <person name="Criscuolo A."/>
        </authorList>
    </citation>
    <scope>NUCLEOTIDE SEQUENCE</scope>
    <source>
        <strain evidence="1">CIP111600</strain>
    </source>
</reference>
<comment type="caution">
    <text evidence="1">The sequence shown here is derived from an EMBL/GenBank/DDBJ whole genome shotgun (WGS) entry which is preliminary data.</text>
</comment>
<proteinExistence type="predicted"/>
<dbReference type="EMBL" id="CAJVAS010000025">
    <property type="protein sequence ID" value="CAG7643548.1"/>
    <property type="molecule type" value="Genomic_DNA"/>
</dbReference>
<dbReference type="AlphaFoldDB" id="A0A916NYC2"/>
<protein>
    <submittedName>
        <fullName evidence="1">Uncharacterized protein</fullName>
    </submittedName>
</protein>
<keyword evidence="2" id="KW-1185">Reference proteome</keyword>
<gene>
    <name evidence="1" type="ORF">PAESOLCIP111_04496</name>
</gene>
<accession>A0A916NYC2</accession>
<evidence type="ECO:0000313" key="2">
    <source>
        <dbReference type="Proteomes" id="UP000693672"/>
    </source>
</evidence>
<dbReference type="RefSeq" id="WP_246627584.1">
    <property type="nucleotide sequence ID" value="NZ_CAJVAS010000025.1"/>
</dbReference>
<sequence length="50" mass="5476">MIKSLYETHVQVTSLGASISFYELLGLELLSRSGDRLAFMRIGGGDSIRS</sequence>
<dbReference type="CDD" id="cd06587">
    <property type="entry name" value="VOC"/>
    <property type="match status" value="1"/>
</dbReference>
<evidence type="ECO:0000313" key="1">
    <source>
        <dbReference type="EMBL" id="CAG7643548.1"/>
    </source>
</evidence>